<reference evidence="5" key="1">
    <citation type="journal article" date="2013" name="Genome Announc.">
        <title>Draft Genome Sequence of Agarivorans albus Strain MKT 106T, an Agarolytic Marine Bacterium.</title>
        <authorList>
            <person name="Yasuike M."/>
            <person name="Nakamura Y."/>
            <person name="Kai W."/>
            <person name="Fujiwara A."/>
            <person name="Fukui Y."/>
            <person name="Satomi M."/>
            <person name="Sano M."/>
        </authorList>
    </citation>
    <scope>NUCLEOTIDE SEQUENCE [LARGE SCALE GENOMIC DNA]</scope>
</reference>
<evidence type="ECO:0000313" key="6">
    <source>
        <dbReference type="Proteomes" id="UP000014461"/>
    </source>
</evidence>
<dbReference type="AlphaFoldDB" id="R9PNZ2"/>
<dbReference type="InterPro" id="IPR020449">
    <property type="entry name" value="Tscrpt_reg_AraC-type_HTH"/>
</dbReference>
<dbReference type="EMBL" id="BARX01000022">
    <property type="protein sequence ID" value="GAD03025.1"/>
    <property type="molecule type" value="Genomic_DNA"/>
</dbReference>
<dbReference type="Pfam" id="PF12833">
    <property type="entry name" value="HTH_18"/>
    <property type="match status" value="1"/>
</dbReference>
<gene>
    <name evidence="5" type="ORF">AALB_3105</name>
</gene>
<dbReference type="PRINTS" id="PR00032">
    <property type="entry name" value="HTHARAC"/>
</dbReference>
<dbReference type="Gene3D" id="1.10.10.60">
    <property type="entry name" value="Homeodomain-like"/>
    <property type="match status" value="2"/>
</dbReference>
<evidence type="ECO:0000256" key="3">
    <source>
        <dbReference type="ARBA" id="ARBA00023163"/>
    </source>
</evidence>
<evidence type="ECO:0000256" key="2">
    <source>
        <dbReference type="ARBA" id="ARBA00023125"/>
    </source>
</evidence>
<evidence type="ECO:0000259" key="4">
    <source>
        <dbReference type="PROSITE" id="PS01124"/>
    </source>
</evidence>
<dbReference type="SUPFAM" id="SSF46689">
    <property type="entry name" value="Homeodomain-like"/>
    <property type="match status" value="2"/>
</dbReference>
<name>R9PNZ2_AGAAL</name>
<keyword evidence="3" id="KW-0804">Transcription</keyword>
<keyword evidence="2" id="KW-0238">DNA-binding</keyword>
<dbReference type="InterPro" id="IPR009057">
    <property type="entry name" value="Homeodomain-like_sf"/>
</dbReference>
<dbReference type="InterPro" id="IPR009594">
    <property type="entry name" value="Tscrpt_reg_HTH_AraC_N"/>
</dbReference>
<dbReference type="STRING" id="1331007.AALB_3105"/>
<dbReference type="InterPro" id="IPR018062">
    <property type="entry name" value="HTH_AraC-typ_CS"/>
</dbReference>
<evidence type="ECO:0000313" key="5">
    <source>
        <dbReference type="EMBL" id="GAD03025.1"/>
    </source>
</evidence>
<dbReference type="PROSITE" id="PS01124">
    <property type="entry name" value="HTH_ARAC_FAMILY_2"/>
    <property type="match status" value="1"/>
</dbReference>
<evidence type="ECO:0000256" key="1">
    <source>
        <dbReference type="ARBA" id="ARBA00023015"/>
    </source>
</evidence>
<dbReference type="Proteomes" id="UP000014461">
    <property type="component" value="Unassembled WGS sequence"/>
</dbReference>
<dbReference type="SMART" id="SM00342">
    <property type="entry name" value="HTH_ARAC"/>
    <property type="match status" value="1"/>
</dbReference>
<dbReference type="OrthoDB" id="5818519at2"/>
<feature type="domain" description="HTH araC/xylS-type" evidence="4">
    <location>
        <begin position="184"/>
        <end position="280"/>
    </location>
</feature>
<proteinExistence type="predicted"/>
<protein>
    <submittedName>
        <fullName evidence="5">AraC family domain protein</fullName>
    </submittedName>
</protein>
<keyword evidence="1" id="KW-0805">Transcription regulation</keyword>
<comment type="caution">
    <text evidence="5">The sequence shown here is derived from an EMBL/GenBank/DDBJ whole genome shotgun (WGS) entry which is preliminary data.</text>
</comment>
<organism evidence="5 6">
    <name type="scientific">Agarivorans albus MKT 106</name>
    <dbReference type="NCBI Taxonomy" id="1331007"/>
    <lineage>
        <taxon>Bacteria</taxon>
        <taxon>Pseudomonadati</taxon>
        <taxon>Pseudomonadota</taxon>
        <taxon>Gammaproteobacteria</taxon>
        <taxon>Alteromonadales</taxon>
        <taxon>Alteromonadaceae</taxon>
        <taxon>Agarivorans</taxon>
    </lineage>
</organism>
<accession>R9PNZ2</accession>
<dbReference type="PANTHER" id="PTHR43280">
    <property type="entry name" value="ARAC-FAMILY TRANSCRIPTIONAL REGULATOR"/>
    <property type="match status" value="1"/>
</dbReference>
<dbReference type="PROSITE" id="PS00041">
    <property type="entry name" value="HTH_ARAC_FAMILY_1"/>
    <property type="match status" value="1"/>
</dbReference>
<dbReference type="RefSeq" id="WP_016402792.1">
    <property type="nucleotide sequence ID" value="NZ_BARX01000022.1"/>
</dbReference>
<keyword evidence="6" id="KW-1185">Reference proteome</keyword>
<dbReference type="PANTHER" id="PTHR43280:SF2">
    <property type="entry name" value="HTH-TYPE TRANSCRIPTIONAL REGULATOR EXSA"/>
    <property type="match status" value="1"/>
</dbReference>
<sequence length="285" mass="33151">MHRINNFSRIAEHEYALSTDSLNMLFYALPKHFSDQYRSYDAPRLCTILDGEKKVSVNQSENFVYTKDQFILIPPHASVHMTMPESTKALVYEFGDQIIDYVGQRVADNLQLDPPQQFSDSTFALSAYSERTAVLHQRIQEILQDQDKNMRFLIDLTCQEMVYELMKLESCNEIIQHHKNHPINIAIRIFGSNDNAGISVSQVAEEVGMSLSNFSQKFKQTTNYTPKEYMTKLRLKRSKLHLKNMSVTDTAFETGYDNISHFIRLFKKEYGMTPKQYQLTGRDHH</sequence>
<dbReference type="GO" id="GO:0003700">
    <property type="term" value="F:DNA-binding transcription factor activity"/>
    <property type="evidence" value="ECO:0007669"/>
    <property type="project" value="InterPro"/>
</dbReference>
<dbReference type="InterPro" id="IPR018060">
    <property type="entry name" value="HTH_AraC"/>
</dbReference>
<dbReference type="Pfam" id="PF06719">
    <property type="entry name" value="AraC_N"/>
    <property type="match status" value="1"/>
</dbReference>
<dbReference type="GO" id="GO:0043565">
    <property type="term" value="F:sequence-specific DNA binding"/>
    <property type="evidence" value="ECO:0007669"/>
    <property type="project" value="InterPro"/>
</dbReference>